<evidence type="ECO:0000313" key="2">
    <source>
        <dbReference type="Proteomes" id="UP000187203"/>
    </source>
</evidence>
<reference evidence="2" key="1">
    <citation type="submission" date="2013-09" db="EMBL/GenBank/DDBJ databases">
        <title>Corchorus olitorius genome sequencing.</title>
        <authorList>
            <person name="Alam M."/>
            <person name="Haque M.S."/>
            <person name="Islam M.S."/>
            <person name="Emdad E.M."/>
            <person name="Islam M.M."/>
            <person name="Ahmed B."/>
            <person name="Halim A."/>
            <person name="Hossen Q.M.M."/>
            <person name="Hossain M.Z."/>
            <person name="Ahmed R."/>
            <person name="Khan M.M."/>
            <person name="Islam R."/>
            <person name="Rashid M.M."/>
            <person name="Khan S.A."/>
            <person name="Rahman M.S."/>
            <person name="Alam M."/>
            <person name="Yahiya A.S."/>
            <person name="Khan M.S."/>
            <person name="Azam M.S."/>
            <person name="Haque T."/>
            <person name="Lashkar M.Z.H."/>
            <person name="Akhand A.I."/>
            <person name="Morshed G."/>
            <person name="Roy S."/>
            <person name="Uddin K.S."/>
            <person name="Rabeya T."/>
            <person name="Hossain A.S."/>
            <person name="Chowdhury A."/>
            <person name="Snigdha A.R."/>
            <person name="Mortoza M.S."/>
            <person name="Matin S.A."/>
            <person name="Hoque S.M.E."/>
            <person name="Islam M.K."/>
            <person name="Roy D.K."/>
            <person name="Haider R."/>
            <person name="Moosa M.M."/>
            <person name="Elias S.M."/>
            <person name="Hasan A.M."/>
            <person name="Jahan S."/>
            <person name="Shafiuddin M."/>
            <person name="Mahmood N."/>
            <person name="Shommy N.S."/>
        </authorList>
    </citation>
    <scope>NUCLEOTIDE SEQUENCE [LARGE SCALE GENOMIC DNA]</scope>
    <source>
        <strain evidence="2">cv. O-4</strain>
    </source>
</reference>
<accession>A0A1R3GFA6</accession>
<proteinExistence type="predicted"/>
<organism evidence="1 2">
    <name type="scientific">Corchorus olitorius</name>
    <dbReference type="NCBI Taxonomy" id="93759"/>
    <lineage>
        <taxon>Eukaryota</taxon>
        <taxon>Viridiplantae</taxon>
        <taxon>Streptophyta</taxon>
        <taxon>Embryophyta</taxon>
        <taxon>Tracheophyta</taxon>
        <taxon>Spermatophyta</taxon>
        <taxon>Magnoliopsida</taxon>
        <taxon>eudicotyledons</taxon>
        <taxon>Gunneridae</taxon>
        <taxon>Pentapetalae</taxon>
        <taxon>rosids</taxon>
        <taxon>malvids</taxon>
        <taxon>Malvales</taxon>
        <taxon>Malvaceae</taxon>
        <taxon>Grewioideae</taxon>
        <taxon>Apeibeae</taxon>
        <taxon>Corchorus</taxon>
    </lineage>
</organism>
<name>A0A1R3GFA6_9ROSI</name>
<evidence type="ECO:0000313" key="1">
    <source>
        <dbReference type="EMBL" id="OMO56741.1"/>
    </source>
</evidence>
<sequence>MRCSSVADSLTIEGYRTDGGSDVVDNEEVSSDLLVQGYAIQLGAMSIDSPKYGCLYKEGGSGILYWKGISV</sequence>
<comment type="caution">
    <text evidence="1">The sequence shown here is derived from an EMBL/GenBank/DDBJ whole genome shotgun (WGS) entry which is preliminary data.</text>
</comment>
<keyword evidence="2" id="KW-1185">Reference proteome</keyword>
<dbReference type="Proteomes" id="UP000187203">
    <property type="component" value="Unassembled WGS sequence"/>
</dbReference>
<dbReference type="EMBL" id="AWUE01022698">
    <property type="protein sequence ID" value="OMO56741.1"/>
    <property type="molecule type" value="Genomic_DNA"/>
</dbReference>
<gene>
    <name evidence="1" type="ORF">COLO4_35566</name>
</gene>
<protein>
    <submittedName>
        <fullName evidence="1">Uncharacterized protein</fullName>
    </submittedName>
</protein>
<dbReference type="AlphaFoldDB" id="A0A1R3GFA6"/>